<evidence type="ECO:0000256" key="1">
    <source>
        <dbReference type="SAM" id="MobiDB-lite"/>
    </source>
</evidence>
<dbReference type="KEGG" id="rsz:130510089"/>
<dbReference type="OrthoDB" id="1123137at2759"/>
<dbReference type="Proteomes" id="UP000504610">
    <property type="component" value="Chromosome 3"/>
</dbReference>
<feature type="region of interest" description="Disordered" evidence="1">
    <location>
        <begin position="1"/>
        <end position="178"/>
    </location>
</feature>
<reference evidence="2" key="1">
    <citation type="journal article" date="2019" name="Database">
        <title>The radish genome database (RadishGD): an integrated information resource for radish genomics.</title>
        <authorList>
            <person name="Yu H.J."/>
            <person name="Baek S."/>
            <person name="Lee Y.J."/>
            <person name="Cho A."/>
            <person name="Mun J.H."/>
        </authorList>
    </citation>
    <scope>NUCLEOTIDE SEQUENCE [LARGE SCALE GENOMIC DNA]</scope>
    <source>
        <strain evidence="2">cv. WK10039</strain>
    </source>
</reference>
<gene>
    <name evidence="3" type="primary">LOC130510089</name>
</gene>
<dbReference type="GeneID" id="130510089"/>
<proteinExistence type="predicted"/>
<organism evidence="2 3">
    <name type="scientific">Raphanus sativus</name>
    <name type="common">Radish</name>
    <name type="synonym">Raphanus raphanistrum var. sativus</name>
    <dbReference type="NCBI Taxonomy" id="3726"/>
    <lineage>
        <taxon>Eukaryota</taxon>
        <taxon>Viridiplantae</taxon>
        <taxon>Streptophyta</taxon>
        <taxon>Embryophyta</taxon>
        <taxon>Tracheophyta</taxon>
        <taxon>Spermatophyta</taxon>
        <taxon>Magnoliopsida</taxon>
        <taxon>eudicotyledons</taxon>
        <taxon>Gunneridae</taxon>
        <taxon>Pentapetalae</taxon>
        <taxon>rosids</taxon>
        <taxon>malvids</taxon>
        <taxon>Brassicales</taxon>
        <taxon>Brassicaceae</taxon>
        <taxon>Brassiceae</taxon>
        <taxon>Raphanus</taxon>
    </lineage>
</organism>
<dbReference type="RefSeq" id="XP_056862409.1">
    <property type="nucleotide sequence ID" value="XM_057006429.1"/>
</dbReference>
<feature type="compositionally biased region" description="Low complexity" evidence="1">
    <location>
        <begin position="12"/>
        <end position="75"/>
    </location>
</feature>
<dbReference type="AlphaFoldDB" id="A0A9W3DF16"/>
<protein>
    <submittedName>
        <fullName evidence="3">Uncharacterized protein LOC130510089</fullName>
    </submittedName>
</protein>
<evidence type="ECO:0000313" key="3">
    <source>
        <dbReference type="RefSeq" id="XP_056862409.1"/>
    </source>
</evidence>
<evidence type="ECO:0000313" key="2">
    <source>
        <dbReference type="Proteomes" id="UP000504610"/>
    </source>
</evidence>
<accession>A0A9W3DF16</accession>
<name>A0A9W3DF16_RAPSA</name>
<sequence>MVVEEAREEKQPAPQKAKPTPQTKQPAPQTKQPAPQTKQPAPQTKQPAPQTKQPAPQTKQPAPQTKKPSPQKKQPSPLPKERLLPEDTADEAISVYKILPEDKADGVTSKEIVPLTSTDQPSFASNDQQPSFASTDPASASEPSLVVLDQTAPTASVRARSERTKKPAPTQISPYTAERRKLLRVGKYNPFPTLNRPKMKELADWLKTDP</sequence>
<feature type="compositionally biased region" description="Polar residues" evidence="1">
    <location>
        <begin position="115"/>
        <end position="142"/>
    </location>
</feature>
<feature type="compositionally biased region" description="Basic and acidic residues" evidence="1">
    <location>
        <begin position="1"/>
        <end position="11"/>
    </location>
</feature>
<reference evidence="3" key="2">
    <citation type="submission" date="2025-08" db="UniProtKB">
        <authorList>
            <consortium name="RefSeq"/>
        </authorList>
    </citation>
    <scope>IDENTIFICATION</scope>
    <source>
        <tissue evidence="3">Leaf</tissue>
    </source>
</reference>
<keyword evidence="2" id="KW-1185">Reference proteome</keyword>